<protein>
    <submittedName>
        <fullName evidence="1">Uncharacterized protein</fullName>
    </submittedName>
</protein>
<reference evidence="1" key="1">
    <citation type="submission" date="2008-06" db="EMBL/GenBank/DDBJ databases">
        <authorList>
            <person name="Lorenzi H."/>
            <person name="Inman J."/>
            <person name="Miller J."/>
            <person name="Schobel S."/>
            <person name="Amedeo P."/>
            <person name="Caler E.V."/>
            <person name="da Silva J."/>
        </authorList>
    </citation>
    <scope>NUCLEOTIDE SEQUENCE [LARGE SCALE GENOMIC DNA]</scope>
    <source>
        <strain evidence="1">RN66</strain>
    </source>
</reference>
<organism evidence="1 2">
    <name type="scientific">Cryptosporidium muris (strain RN66)</name>
    <dbReference type="NCBI Taxonomy" id="441375"/>
    <lineage>
        <taxon>Eukaryota</taxon>
        <taxon>Sar</taxon>
        <taxon>Alveolata</taxon>
        <taxon>Apicomplexa</taxon>
        <taxon>Conoidasida</taxon>
        <taxon>Coccidia</taxon>
        <taxon>Eucoccidiorida</taxon>
        <taxon>Eimeriorina</taxon>
        <taxon>Cryptosporidiidae</taxon>
        <taxon>Cryptosporidium</taxon>
    </lineage>
</organism>
<name>B6AC20_CRYMR</name>
<dbReference type="EMBL" id="DS989727">
    <property type="protein sequence ID" value="EEA05373.1"/>
    <property type="molecule type" value="Genomic_DNA"/>
</dbReference>
<dbReference type="GeneID" id="6994878"/>
<keyword evidence="2" id="KW-1185">Reference proteome</keyword>
<dbReference type="OrthoDB" id="343184at2759"/>
<evidence type="ECO:0000313" key="1">
    <source>
        <dbReference type="EMBL" id="EEA05373.1"/>
    </source>
</evidence>
<dbReference type="VEuPathDB" id="CryptoDB:CMU_023780"/>
<accession>B6AC20</accession>
<dbReference type="Proteomes" id="UP000001460">
    <property type="component" value="Unassembled WGS sequence"/>
</dbReference>
<dbReference type="RefSeq" id="XP_002139722.1">
    <property type="nucleotide sequence ID" value="XM_002139686.1"/>
</dbReference>
<dbReference type="eggNOG" id="ENOG502S32E">
    <property type="taxonomic scope" value="Eukaryota"/>
</dbReference>
<gene>
    <name evidence="1" type="ORF">CMU_023780</name>
</gene>
<evidence type="ECO:0000313" key="2">
    <source>
        <dbReference type="Proteomes" id="UP000001460"/>
    </source>
</evidence>
<dbReference type="AlphaFoldDB" id="B6AC20"/>
<proteinExistence type="predicted"/>
<sequence length="731" mass="83416">MPRRGGVVVKFEHTPDAYIANREEGEKDARKKLEWEGASKKAILAGKHRHECKGKVTKFGWCSDALCRMWFDMTEYFGFSSDDIVDTDIDSAILSVADGGSGIYERLLVLGHRIIDSSSKEYAVAKYIRSGLEGVPTGSEEILNEQNKKLLVFLKMRWFTNNATSVTTLSKFGRKYLHYCRAEINNASPSWNDSRISKYIKFCIAFCLYWQGCFDWNNPLHTEVYITEQFPWLQHFTRLIDIGIITPAVQHEGILVSIDKLRNERLLNILWQYFGYDKVKTTVPPRITYILGTPEGITLPEERTGEAIINHYIGHYLKTIATEHGLKGVDALYWVEREKNAIMESHAIELFSLIDLEMGELYFNGSSGSSKKKFQRYKSLLFSMVANMYVLSDQDEVAQIWIQEMVSQIRQIQLYIMEFQDIVANADSIKDSLFKNASVSSNTLAYSYVPKILMPSEHEEEVSLLDIFDSQGTQAIGAFKKYLTTSKEYIRNLKNKISVSDWFKKGFVSCATYIHNDKQNTLLEVSSKALSNEYTTNIESNEVNLKDKSEQLLINEETNKHIIKEEPGYHSHIHCSKVLSPILAPVTIQLSSDHPKLEIRPISLTLINDKGEPVNFTLNANSKVLDGGIIKPLKDINSNYNVHTIGSREDLTPTSQNLNKHKTSIFSRNINKLQNDYLSSVRNSWNAATNYITNSQHFRSCTMQGYGCNTPSVSFKLPRTNPFQVYTTENH</sequence>